<dbReference type="AlphaFoldDB" id="A0AAV6TPS3"/>
<sequence>MSNSSLIRWFEQLLFGSKDTCLLEPPKEASFTIAKLRAERIEWREMARLGGLTMYRYQIQCDFDALFDYLENPDNPLPTMKTRAVSTFFNILLANLARRDAVDDSPDPSVDDKTTLEQMMVDPSSKEQYVSASFWGQLARQWLNNRRPVPTDLQSLASNNSSVDRITRLYDVTCYARGEWIDPLSMHLVPKAEYVNAIHWKSESHLEAFIRTKPKHPLSKSINQLILKSLHQFLAGQYP</sequence>
<keyword evidence="2" id="KW-1185">Reference proteome</keyword>
<dbReference type="EMBL" id="JAFNEN010001470">
    <property type="protein sequence ID" value="KAG8173827.1"/>
    <property type="molecule type" value="Genomic_DNA"/>
</dbReference>
<name>A0AAV6TPS3_9ARAC</name>
<evidence type="ECO:0000313" key="1">
    <source>
        <dbReference type="EMBL" id="KAG8173827.1"/>
    </source>
</evidence>
<evidence type="ECO:0000313" key="2">
    <source>
        <dbReference type="Proteomes" id="UP000827092"/>
    </source>
</evidence>
<protein>
    <submittedName>
        <fullName evidence="1">Uncharacterized protein</fullName>
    </submittedName>
</protein>
<organism evidence="1 2">
    <name type="scientific">Oedothorax gibbosus</name>
    <dbReference type="NCBI Taxonomy" id="931172"/>
    <lineage>
        <taxon>Eukaryota</taxon>
        <taxon>Metazoa</taxon>
        <taxon>Ecdysozoa</taxon>
        <taxon>Arthropoda</taxon>
        <taxon>Chelicerata</taxon>
        <taxon>Arachnida</taxon>
        <taxon>Araneae</taxon>
        <taxon>Araneomorphae</taxon>
        <taxon>Entelegynae</taxon>
        <taxon>Araneoidea</taxon>
        <taxon>Linyphiidae</taxon>
        <taxon>Erigoninae</taxon>
        <taxon>Oedothorax</taxon>
    </lineage>
</organism>
<comment type="caution">
    <text evidence="1">The sequence shown here is derived from an EMBL/GenBank/DDBJ whole genome shotgun (WGS) entry which is preliminary data.</text>
</comment>
<reference evidence="1 2" key="1">
    <citation type="journal article" date="2022" name="Nat. Ecol. Evol.">
        <title>A masculinizing supergene underlies an exaggerated male reproductive morph in a spider.</title>
        <authorList>
            <person name="Hendrickx F."/>
            <person name="De Corte Z."/>
            <person name="Sonet G."/>
            <person name="Van Belleghem S.M."/>
            <person name="Kostlbacher S."/>
            <person name="Vangestel C."/>
        </authorList>
    </citation>
    <scope>NUCLEOTIDE SEQUENCE [LARGE SCALE GENOMIC DNA]</scope>
    <source>
        <strain evidence="1">W744_W776</strain>
    </source>
</reference>
<proteinExistence type="predicted"/>
<accession>A0AAV6TPS3</accession>
<gene>
    <name evidence="1" type="ORF">JTE90_016316</name>
</gene>
<dbReference type="Proteomes" id="UP000827092">
    <property type="component" value="Unassembled WGS sequence"/>
</dbReference>